<dbReference type="Gene3D" id="3.90.480.10">
    <property type="entry name" value="Sulfite Reductase Hemoprotein,Domain 2"/>
    <property type="match status" value="1"/>
</dbReference>
<proteinExistence type="inferred from homology"/>
<dbReference type="PIRSF" id="PIRSF037149">
    <property type="entry name" value="NirB"/>
    <property type="match status" value="1"/>
</dbReference>
<dbReference type="Pfam" id="PF04324">
    <property type="entry name" value="Fer2_BFD"/>
    <property type="match status" value="2"/>
</dbReference>
<evidence type="ECO:0000259" key="18">
    <source>
        <dbReference type="Pfam" id="PF01077"/>
    </source>
</evidence>
<dbReference type="InterPro" id="IPR007419">
    <property type="entry name" value="BFD-like_2Fe2S-bd_dom"/>
</dbReference>
<dbReference type="PANTHER" id="PTHR43809">
    <property type="entry name" value="NITRITE REDUCTASE (NADH) LARGE SUBUNIT"/>
    <property type="match status" value="1"/>
</dbReference>
<dbReference type="Gene3D" id="1.10.10.1100">
    <property type="entry name" value="BFD-like [2Fe-2S]-binding domain"/>
    <property type="match status" value="1"/>
</dbReference>
<dbReference type="RefSeq" id="WP_212985002.1">
    <property type="nucleotide sequence ID" value="NZ_BORU01000002.1"/>
</dbReference>
<dbReference type="Pfam" id="PF03460">
    <property type="entry name" value="NIR_SIR_ferr"/>
    <property type="match status" value="1"/>
</dbReference>
<comment type="cofactor">
    <cofactor evidence="3 17">
        <name>FAD</name>
        <dbReference type="ChEBI" id="CHEBI:57692"/>
    </cofactor>
</comment>
<feature type="domain" description="Nitrite/Sulfite reductase ferredoxin-like" evidence="19">
    <location>
        <begin position="559"/>
        <end position="621"/>
    </location>
</feature>
<dbReference type="InterPro" id="IPR006067">
    <property type="entry name" value="NO2/SO3_Rdtase_4Fe4S_dom"/>
</dbReference>
<evidence type="ECO:0000313" key="24">
    <source>
        <dbReference type="Proteomes" id="UP000676601"/>
    </source>
</evidence>
<reference evidence="23 24" key="1">
    <citation type="submission" date="2021-03" db="EMBL/GenBank/DDBJ databases">
        <title>Antimicrobial resistance genes in bacteria isolated from Japanese honey, and their potential for conferring macrolide and lincosamide resistance in the American foulbrood pathogen Paenibacillus larvae.</title>
        <authorList>
            <person name="Okamoto M."/>
            <person name="Kumagai M."/>
            <person name="Kanamori H."/>
            <person name="Takamatsu D."/>
        </authorList>
    </citation>
    <scope>NUCLEOTIDE SEQUENCE [LARGE SCALE GENOMIC DNA]</scope>
    <source>
        <strain evidence="23 24">J21TS7</strain>
    </source>
</reference>
<comment type="cofactor">
    <cofactor evidence="1">
        <name>siroheme</name>
        <dbReference type="ChEBI" id="CHEBI:60052"/>
    </cofactor>
</comment>
<dbReference type="Pfam" id="PF01077">
    <property type="entry name" value="NIR_SIR"/>
    <property type="match status" value="1"/>
</dbReference>
<dbReference type="EMBL" id="BORU01000002">
    <property type="protein sequence ID" value="GIO56279.1"/>
    <property type="molecule type" value="Genomic_DNA"/>
</dbReference>
<keyword evidence="8 17" id="KW-0285">Flavoprotein</keyword>
<evidence type="ECO:0000259" key="20">
    <source>
        <dbReference type="Pfam" id="PF04324"/>
    </source>
</evidence>
<dbReference type="InterPro" id="IPR006066">
    <property type="entry name" value="NO2/SO3_Rdtase_FeS/sirohaem_BS"/>
</dbReference>
<evidence type="ECO:0000256" key="2">
    <source>
        <dbReference type="ARBA" id="ARBA00001966"/>
    </source>
</evidence>
<comment type="similarity">
    <text evidence="5">Belongs to the nitrite and sulfite reductase 4Fe-4S domain family.</text>
</comment>
<feature type="domain" description="BFD-like [2Fe-2S]-binding" evidence="20">
    <location>
        <begin position="484"/>
        <end position="533"/>
    </location>
</feature>
<keyword evidence="14" id="KW-0411">Iron-sulfur</keyword>
<evidence type="ECO:0000256" key="6">
    <source>
        <dbReference type="ARBA" id="ARBA00022485"/>
    </source>
</evidence>
<evidence type="ECO:0000256" key="4">
    <source>
        <dbReference type="ARBA" id="ARBA00005096"/>
    </source>
</evidence>
<dbReference type="PANTHER" id="PTHR43809:SF1">
    <property type="entry name" value="NITRITE REDUCTASE (NADH) LARGE SUBUNIT"/>
    <property type="match status" value="1"/>
</dbReference>
<evidence type="ECO:0000256" key="5">
    <source>
        <dbReference type="ARBA" id="ARBA00010429"/>
    </source>
</evidence>
<dbReference type="SUPFAM" id="SSF55124">
    <property type="entry name" value="Nitrite/Sulfite reductase N-terminal domain-like"/>
    <property type="match status" value="1"/>
</dbReference>
<evidence type="ECO:0000256" key="17">
    <source>
        <dbReference type="PIRNR" id="PIRNR037149"/>
    </source>
</evidence>
<keyword evidence="6" id="KW-0004">4Fe-4S</keyword>
<feature type="domain" description="BFD-like [2Fe-2S]-binding" evidence="20">
    <location>
        <begin position="420"/>
        <end position="468"/>
    </location>
</feature>
<keyword evidence="9" id="KW-0001">2Fe-2S</keyword>
<dbReference type="Gene3D" id="3.30.390.30">
    <property type="match status" value="1"/>
</dbReference>
<dbReference type="InterPro" id="IPR012744">
    <property type="entry name" value="Nitri_red_NirB"/>
</dbReference>
<keyword evidence="24" id="KW-1185">Reference proteome</keyword>
<evidence type="ECO:0000256" key="1">
    <source>
        <dbReference type="ARBA" id="ARBA00001929"/>
    </source>
</evidence>
<comment type="pathway">
    <text evidence="4">Nitrogen metabolism; nitrate reduction (assimilation).</text>
</comment>
<evidence type="ECO:0000259" key="19">
    <source>
        <dbReference type="Pfam" id="PF03460"/>
    </source>
</evidence>
<comment type="cofactor">
    <cofactor evidence="2">
        <name>[4Fe-4S] cluster</name>
        <dbReference type="ChEBI" id="CHEBI:49883"/>
    </cofactor>
</comment>
<evidence type="ECO:0000256" key="7">
    <source>
        <dbReference type="ARBA" id="ARBA00022617"/>
    </source>
</evidence>
<feature type="domain" description="NADH-rubredoxin oxidoreductase C-terminal" evidence="22">
    <location>
        <begin position="317"/>
        <end position="384"/>
    </location>
</feature>
<evidence type="ECO:0000259" key="22">
    <source>
        <dbReference type="Pfam" id="PF18267"/>
    </source>
</evidence>
<dbReference type="Pfam" id="PF18267">
    <property type="entry name" value="Rubredoxin_C"/>
    <property type="match status" value="1"/>
</dbReference>
<gene>
    <name evidence="23" type="primary">nasD</name>
    <name evidence="23" type="ORF">J21TS7_45970</name>
</gene>
<evidence type="ECO:0000256" key="16">
    <source>
        <dbReference type="ARBA" id="ARBA00034078"/>
    </source>
</evidence>
<dbReference type="InterPro" id="IPR041575">
    <property type="entry name" value="Rubredoxin_C"/>
</dbReference>
<dbReference type="InterPro" id="IPR005117">
    <property type="entry name" value="NiRdtase/SiRdtase_haem-b_fer"/>
</dbReference>
<protein>
    <submittedName>
        <fullName evidence="23">Nitrite reductase [NAD(P)H]</fullName>
    </submittedName>
</protein>
<dbReference type="PRINTS" id="PR00397">
    <property type="entry name" value="SIROHAEM"/>
</dbReference>
<evidence type="ECO:0000256" key="15">
    <source>
        <dbReference type="ARBA" id="ARBA00023063"/>
    </source>
</evidence>
<feature type="domain" description="FAD/NAD(P)-binding" evidence="21">
    <location>
        <begin position="5"/>
        <end position="281"/>
    </location>
</feature>
<dbReference type="InterPro" id="IPR036188">
    <property type="entry name" value="FAD/NAD-bd_sf"/>
</dbReference>
<evidence type="ECO:0000256" key="9">
    <source>
        <dbReference type="ARBA" id="ARBA00022714"/>
    </source>
</evidence>
<evidence type="ECO:0000313" key="23">
    <source>
        <dbReference type="EMBL" id="GIO56279.1"/>
    </source>
</evidence>
<evidence type="ECO:0000256" key="12">
    <source>
        <dbReference type="ARBA" id="ARBA00023002"/>
    </source>
</evidence>
<evidence type="ECO:0000256" key="3">
    <source>
        <dbReference type="ARBA" id="ARBA00001974"/>
    </source>
</evidence>
<dbReference type="CDD" id="cd19943">
    <property type="entry name" value="NirB_Fer2_BFD-like_1"/>
    <property type="match status" value="1"/>
</dbReference>
<comment type="cofactor">
    <cofactor evidence="16">
        <name>[2Fe-2S] cluster</name>
        <dbReference type="ChEBI" id="CHEBI:190135"/>
    </cofactor>
</comment>
<dbReference type="InterPro" id="IPR036136">
    <property type="entry name" value="Nit/Sulf_reduc_fer-like_dom_sf"/>
</dbReference>
<dbReference type="InterPro" id="IPR016156">
    <property type="entry name" value="FAD/NAD-linked_Rdtase_dimer_sf"/>
</dbReference>
<organism evidence="23 24">
    <name type="scientific">Paenibacillus cineris</name>
    <dbReference type="NCBI Taxonomy" id="237530"/>
    <lineage>
        <taxon>Bacteria</taxon>
        <taxon>Bacillati</taxon>
        <taxon>Bacillota</taxon>
        <taxon>Bacilli</taxon>
        <taxon>Bacillales</taxon>
        <taxon>Paenibacillaceae</taxon>
        <taxon>Paenibacillus</taxon>
    </lineage>
</organism>
<keyword evidence="7" id="KW-0349">Heme</keyword>
<sequence>MATKKLVMVGNGMAGVRALEHLLKLAPDAYEITIFGAEPYPNYNRIMLSSVLAGGADIQEIVINDWDWYKENRIQLYAGHMVTRIDTKNRVVYSDQGAEAKYDVLIMATGSNPFMLPLPGADKEGVIAFRDIKDCEMMMETSKKHKKAVVIGGGLLGLEAARGLLHLGMDVSVVHIHPYLMERQLDETASRMLQRELEAQGMTFLLSKHSESIMGRKRVKELRFTDGTRVDADLIVMAVGIRPNVALAKSAGIEVNRGIVVNDYMETNIPGIYAVGECAEHRGIAYGLVAPLYEQGAVLAKRLAGVDTAGYAGSVTSTKLKVSGVDVFSAGHFAEPEGTRALRYQDEVEGVYKKIVIHDDRLVGAVLFGDTGDGSKLFSLMKSRESVKGREKELLLGFAVGAGASVSPEERLASLPDDEIICGCNGVTKETIKDAILNKNCTTVSSVKACTKASGSCGGCKPLVEGLVQLYAGDVAGEPVKEGICGCTTLNRDEIVAEISRMGLKSIKEVMNVLGWNNPEGCSKCRPSLNYYLGMLFPESYKDEKESRFTNERYHGNIQKDGTYSVVPRIYGGVTSPSELKKIAEVAEKFDVPMVKITGGQRIDLLGVKKEDLPKMWEELDMPSGYAYGKALRTVKTCVGSTFCRFGTQDSIGMGIRLEKELERLSTPAKVKLAVSGCPRNCAEATIKDFGVVAIDGGWELHVGGNGGVHVRATELLCVVKTEDEVVEWASAFIQYYREHAQWNERTSVWIERVGLDSVKKALEKKKDREALHARLKLALSTQKDPWKEILSDKELRKNFEPLPNAEPVKN</sequence>
<dbReference type="PROSITE" id="PS00365">
    <property type="entry name" value="NIR_SIR"/>
    <property type="match status" value="1"/>
</dbReference>
<name>A0ABQ4LIE3_9BACL</name>
<evidence type="ECO:0000256" key="14">
    <source>
        <dbReference type="ARBA" id="ARBA00023014"/>
    </source>
</evidence>
<comment type="caution">
    <text evidence="23">The sequence shown here is derived from an EMBL/GenBank/DDBJ whole genome shotgun (WGS) entry which is preliminary data.</text>
</comment>
<dbReference type="SUPFAM" id="SSF51905">
    <property type="entry name" value="FAD/NAD(P)-binding domain"/>
    <property type="match status" value="2"/>
</dbReference>
<dbReference type="Proteomes" id="UP000676601">
    <property type="component" value="Unassembled WGS sequence"/>
</dbReference>
<feature type="domain" description="Nitrite/sulphite reductase 4Fe-4S" evidence="18">
    <location>
        <begin position="629"/>
        <end position="766"/>
    </location>
</feature>
<keyword evidence="15 17" id="KW-0534">Nitrate assimilation</keyword>
<dbReference type="Gene3D" id="3.50.50.60">
    <property type="entry name" value="FAD/NAD(P)-binding domain"/>
    <property type="match status" value="2"/>
</dbReference>
<dbReference type="InterPro" id="IPR052034">
    <property type="entry name" value="NasD-like"/>
</dbReference>
<keyword evidence="13" id="KW-0408">Iron</keyword>
<dbReference type="InterPro" id="IPR017121">
    <property type="entry name" value="Nitrite_Rdtase_lsu"/>
</dbReference>
<dbReference type="Gene3D" id="3.30.413.10">
    <property type="entry name" value="Sulfite Reductase Hemoprotein, domain 1"/>
    <property type="match status" value="1"/>
</dbReference>
<dbReference type="PRINTS" id="PR00411">
    <property type="entry name" value="PNDRDTASEI"/>
</dbReference>
<keyword evidence="12" id="KW-0560">Oxidoreductase</keyword>
<accession>A0ABQ4LIE3</accession>
<keyword evidence="10" id="KW-0479">Metal-binding</keyword>
<keyword evidence="11 17" id="KW-0274">FAD</keyword>
<evidence type="ECO:0000256" key="11">
    <source>
        <dbReference type="ARBA" id="ARBA00022827"/>
    </source>
</evidence>
<evidence type="ECO:0000256" key="8">
    <source>
        <dbReference type="ARBA" id="ARBA00022630"/>
    </source>
</evidence>
<dbReference type="CDD" id="cd19944">
    <property type="entry name" value="NirB_Fer2_BFD-like_2"/>
    <property type="match status" value="1"/>
</dbReference>
<dbReference type="PRINTS" id="PR00368">
    <property type="entry name" value="FADPNR"/>
</dbReference>
<evidence type="ECO:0000256" key="13">
    <source>
        <dbReference type="ARBA" id="ARBA00023004"/>
    </source>
</evidence>
<dbReference type="InterPro" id="IPR023753">
    <property type="entry name" value="FAD/NAD-binding_dom"/>
</dbReference>
<dbReference type="InterPro" id="IPR045854">
    <property type="entry name" value="NO2/SO3_Rdtase_4Fe4S_sf"/>
</dbReference>
<dbReference type="InterPro" id="IPR041854">
    <property type="entry name" value="BFD-like_2Fe2S-bd_dom_sf"/>
</dbReference>
<dbReference type="Pfam" id="PF07992">
    <property type="entry name" value="Pyr_redox_2"/>
    <property type="match status" value="1"/>
</dbReference>
<dbReference type="SUPFAM" id="SSF56014">
    <property type="entry name" value="Nitrite and sulphite reductase 4Fe-4S domain-like"/>
    <property type="match status" value="1"/>
</dbReference>
<dbReference type="NCBIfam" id="TIGR02374">
    <property type="entry name" value="nitri_red_nirB"/>
    <property type="match status" value="1"/>
</dbReference>
<evidence type="ECO:0000259" key="21">
    <source>
        <dbReference type="Pfam" id="PF07992"/>
    </source>
</evidence>
<evidence type="ECO:0000256" key="10">
    <source>
        <dbReference type="ARBA" id="ARBA00022723"/>
    </source>
</evidence>